<protein>
    <recommendedName>
        <fullName evidence="4">Integral membrane protein</fullName>
    </recommendedName>
</protein>
<evidence type="ECO:0008006" key="4">
    <source>
        <dbReference type="Google" id="ProtNLM"/>
    </source>
</evidence>
<feature type="transmembrane region" description="Helical" evidence="1">
    <location>
        <begin position="43"/>
        <end position="62"/>
    </location>
</feature>
<proteinExistence type="predicted"/>
<organism evidence="2 3">
    <name type="scientific">Streptomyces durbertensis</name>
    <dbReference type="NCBI Taxonomy" id="2448886"/>
    <lineage>
        <taxon>Bacteria</taxon>
        <taxon>Bacillati</taxon>
        <taxon>Actinomycetota</taxon>
        <taxon>Actinomycetes</taxon>
        <taxon>Kitasatosporales</taxon>
        <taxon>Streptomycetaceae</taxon>
        <taxon>Streptomyces</taxon>
    </lineage>
</organism>
<keyword evidence="1" id="KW-0472">Membrane</keyword>
<dbReference type="Proteomes" id="UP000766698">
    <property type="component" value="Unassembled WGS sequence"/>
</dbReference>
<evidence type="ECO:0000313" key="2">
    <source>
        <dbReference type="EMBL" id="MBB1245210.1"/>
    </source>
</evidence>
<accession>A0ABR6EIS5</accession>
<keyword evidence="3" id="KW-1185">Reference proteome</keyword>
<keyword evidence="1" id="KW-0812">Transmembrane</keyword>
<dbReference type="EMBL" id="WMLF01000249">
    <property type="protein sequence ID" value="MBB1245210.1"/>
    <property type="molecule type" value="Genomic_DNA"/>
</dbReference>
<name>A0ABR6EIS5_9ACTN</name>
<feature type="transmembrane region" description="Helical" evidence="1">
    <location>
        <begin position="107"/>
        <end position="130"/>
    </location>
</feature>
<dbReference type="RefSeq" id="WP_182856535.1">
    <property type="nucleotide sequence ID" value="NZ_WMLF01000249.1"/>
</dbReference>
<gene>
    <name evidence="2" type="ORF">GL263_16760</name>
</gene>
<reference evidence="3" key="1">
    <citation type="journal article" date="2020" name="Syst. Appl. Microbiol.">
        <title>Streptomyces alkaliterrae sp. nov., isolated from an alkaline soil, and emended descriptions of Streptomyces alkaliphilus, Streptomyces calidiresistens and Streptomyces durbertensis.</title>
        <authorList>
            <person name="Swiecimska M."/>
            <person name="Golinska P."/>
            <person name="Nouioui I."/>
            <person name="Wypij M."/>
            <person name="Rai M."/>
            <person name="Sangal V."/>
            <person name="Goodfellow M."/>
        </authorList>
    </citation>
    <scope>NUCLEOTIDE SEQUENCE [LARGE SCALE GENOMIC DNA]</scope>
    <source>
        <strain evidence="3">DSM 104538</strain>
    </source>
</reference>
<evidence type="ECO:0000256" key="1">
    <source>
        <dbReference type="SAM" id="Phobius"/>
    </source>
</evidence>
<feature type="transmembrane region" description="Helical" evidence="1">
    <location>
        <begin position="74"/>
        <end position="95"/>
    </location>
</feature>
<evidence type="ECO:0000313" key="3">
    <source>
        <dbReference type="Proteomes" id="UP000766698"/>
    </source>
</evidence>
<keyword evidence="1" id="KW-1133">Transmembrane helix</keyword>
<sequence>MTVTWRSAVRYAFFVVASSWMVGLVVLAAMTLTSRGTSGLADIVGPAELVFPVVAFAGLTVARRVLPPLPRWGVILTDGALYVAILVGCEGVAAWAAGDDSPLDSAFVIAIFALFSLQLPAAWGLSAWRAQHLEVVIRRRPSAGPHTPGD</sequence>
<comment type="caution">
    <text evidence="2">The sequence shown here is derived from an EMBL/GenBank/DDBJ whole genome shotgun (WGS) entry which is preliminary data.</text>
</comment>
<feature type="transmembrane region" description="Helical" evidence="1">
    <location>
        <begin position="12"/>
        <end position="31"/>
    </location>
</feature>